<dbReference type="GO" id="GO:0006508">
    <property type="term" value="P:proteolysis"/>
    <property type="evidence" value="ECO:0007669"/>
    <property type="project" value="UniProtKB-KW"/>
</dbReference>
<evidence type="ECO:0000256" key="4">
    <source>
        <dbReference type="RuleBase" id="RU363034"/>
    </source>
</evidence>
<keyword evidence="2 4" id="KW-0378">Hydrolase</keyword>
<dbReference type="OMA" id="EINTECQ"/>
<dbReference type="PANTHER" id="PTHR24264">
    <property type="entry name" value="TRYPSIN-RELATED"/>
    <property type="match status" value="1"/>
</dbReference>
<evidence type="ECO:0000313" key="6">
    <source>
        <dbReference type="Ensembl" id="ENSCMIP00000024291.1"/>
    </source>
</evidence>
<sequence>MFLLHKCRVWCHFKKKSLKVSATAIPDKATGRGKNPPDAVVLWTNYSYQEEKPRMALPLLQGKHAIPGSHPWQASIQMEIAGSRKIHACGATLIKPCWVITAAHCGDSGGPLTCERNGQRYLYGIISWGRSCGKVNKPGVYIIIPKYLDWIRAHMQ</sequence>
<reference evidence="7" key="1">
    <citation type="journal article" date="2006" name="Science">
        <title>Ancient noncoding elements conserved in the human genome.</title>
        <authorList>
            <person name="Venkatesh B."/>
            <person name="Kirkness E.F."/>
            <person name="Loh Y.H."/>
            <person name="Halpern A.L."/>
            <person name="Lee A.P."/>
            <person name="Johnson J."/>
            <person name="Dandona N."/>
            <person name="Viswanathan L.D."/>
            <person name="Tay A."/>
            <person name="Venter J.C."/>
            <person name="Strausberg R.L."/>
            <person name="Brenner S."/>
        </authorList>
    </citation>
    <scope>NUCLEOTIDE SEQUENCE [LARGE SCALE GENOMIC DNA]</scope>
</reference>
<dbReference type="GeneTree" id="ENSGT01030000239007"/>
<dbReference type="InterPro" id="IPR018114">
    <property type="entry name" value="TRYPSIN_HIS"/>
</dbReference>
<evidence type="ECO:0000313" key="7">
    <source>
        <dbReference type="Proteomes" id="UP000314986"/>
    </source>
</evidence>
<keyword evidence="7" id="KW-1185">Reference proteome</keyword>
<dbReference type="InterPro" id="IPR043504">
    <property type="entry name" value="Peptidase_S1_PA_chymotrypsin"/>
</dbReference>
<proteinExistence type="predicted"/>
<dbReference type="PROSITE" id="PS00135">
    <property type="entry name" value="TRYPSIN_SER"/>
    <property type="match status" value="1"/>
</dbReference>
<dbReference type="STRING" id="7868.ENSCMIP00000024291"/>
<dbReference type="SUPFAM" id="SSF50494">
    <property type="entry name" value="Trypsin-like serine proteases"/>
    <property type="match status" value="2"/>
</dbReference>
<reference evidence="7" key="2">
    <citation type="journal article" date="2007" name="PLoS Biol.">
        <title>Survey sequencing and comparative analysis of the elephant shark (Callorhinchus milii) genome.</title>
        <authorList>
            <person name="Venkatesh B."/>
            <person name="Kirkness E.F."/>
            <person name="Loh Y.H."/>
            <person name="Halpern A.L."/>
            <person name="Lee A.P."/>
            <person name="Johnson J."/>
            <person name="Dandona N."/>
            <person name="Viswanathan L.D."/>
            <person name="Tay A."/>
            <person name="Venter J.C."/>
            <person name="Strausberg R.L."/>
            <person name="Brenner S."/>
        </authorList>
    </citation>
    <scope>NUCLEOTIDE SEQUENCE [LARGE SCALE GENOMIC DNA]</scope>
</reference>
<reference evidence="6" key="4">
    <citation type="submission" date="2025-08" db="UniProtKB">
        <authorList>
            <consortium name="Ensembl"/>
        </authorList>
    </citation>
    <scope>IDENTIFICATION</scope>
</reference>
<dbReference type="PROSITE" id="PS00134">
    <property type="entry name" value="TRYPSIN_HIS"/>
    <property type="match status" value="1"/>
</dbReference>
<dbReference type="PANTHER" id="PTHR24264:SF40">
    <property type="entry name" value="HYALURONAN-BINDING PROTEIN 2"/>
    <property type="match status" value="1"/>
</dbReference>
<keyword evidence="3 4" id="KW-0720">Serine protease</keyword>
<dbReference type="AlphaFoldDB" id="A0A4W3IA09"/>
<dbReference type="Ensembl" id="ENSCMIT00000024698.1">
    <property type="protein sequence ID" value="ENSCMIP00000024291.1"/>
    <property type="gene ID" value="ENSCMIG00000010775.1"/>
</dbReference>
<name>A0A4W3IA09_CALMI</name>
<protein>
    <recommendedName>
        <fullName evidence="5">Peptidase S1 domain-containing protein</fullName>
    </recommendedName>
</protein>
<evidence type="ECO:0000256" key="1">
    <source>
        <dbReference type="ARBA" id="ARBA00022670"/>
    </source>
</evidence>
<dbReference type="GO" id="GO:0004252">
    <property type="term" value="F:serine-type endopeptidase activity"/>
    <property type="evidence" value="ECO:0007669"/>
    <property type="project" value="InterPro"/>
</dbReference>
<dbReference type="InterPro" id="IPR009003">
    <property type="entry name" value="Peptidase_S1_PA"/>
</dbReference>
<evidence type="ECO:0000259" key="5">
    <source>
        <dbReference type="PROSITE" id="PS50240"/>
    </source>
</evidence>
<dbReference type="InterPro" id="IPR033116">
    <property type="entry name" value="TRYPSIN_SER"/>
</dbReference>
<feature type="domain" description="Peptidase S1" evidence="5">
    <location>
        <begin position="1"/>
        <end position="156"/>
    </location>
</feature>
<dbReference type="Proteomes" id="UP000314986">
    <property type="component" value="Unassembled WGS sequence"/>
</dbReference>
<dbReference type="InParanoid" id="A0A4W3IA09"/>
<dbReference type="InterPro" id="IPR001254">
    <property type="entry name" value="Trypsin_dom"/>
</dbReference>
<organism evidence="6 7">
    <name type="scientific">Callorhinchus milii</name>
    <name type="common">Ghost shark</name>
    <dbReference type="NCBI Taxonomy" id="7868"/>
    <lineage>
        <taxon>Eukaryota</taxon>
        <taxon>Metazoa</taxon>
        <taxon>Chordata</taxon>
        <taxon>Craniata</taxon>
        <taxon>Vertebrata</taxon>
        <taxon>Chondrichthyes</taxon>
        <taxon>Holocephali</taxon>
        <taxon>Chimaeriformes</taxon>
        <taxon>Callorhinchidae</taxon>
        <taxon>Callorhinchus</taxon>
    </lineage>
</organism>
<dbReference type="PROSITE" id="PS50240">
    <property type="entry name" value="TRYPSIN_DOM"/>
    <property type="match status" value="1"/>
</dbReference>
<reference evidence="7" key="3">
    <citation type="journal article" date="2014" name="Nature">
        <title>Elephant shark genome provides unique insights into gnathostome evolution.</title>
        <authorList>
            <consortium name="International Elephant Shark Genome Sequencing Consortium"/>
            <person name="Venkatesh B."/>
            <person name="Lee A.P."/>
            <person name="Ravi V."/>
            <person name="Maurya A.K."/>
            <person name="Lian M.M."/>
            <person name="Swann J.B."/>
            <person name="Ohta Y."/>
            <person name="Flajnik M.F."/>
            <person name="Sutoh Y."/>
            <person name="Kasahara M."/>
            <person name="Hoon S."/>
            <person name="Gangu V."/>
            <person name="Roy S.W."/>
            <person name="Irimia M."/>
            <person name="Korzh V."/>
            <person name="Kondrychyn I."/>
            <person name="Lim Z.W."/>
            <person name="Tay B.H."/>
            <person name="Tohari S."/>
            <person name="Kong K.W."/>
            <person name="Ho S."/>
            <person name="Lorente-Galdos B."/>
            <person name="Quilez J."/>
            <person name="Marques-Bonet T."/>
            <person name="Raney B.J."/>
            <person name="Ingham P.W."/>
            <person name="Tay A."/>
            <person name="Hillier L.W."/>
            <person name="Minx P."/>
            <person name="Boehm T."/>
            <person name="Wilson R.K."/>
            <person name="Brenner S."/>
            <person name="Warren W.C."/>
        </authorList>
    </citation>
    <scope>NUCLEOTIDE SEQUENCE [LARGE SCALE GENOMIC DNA]</scope>
</reference>
<dbReference type="Gene3D" id="2.40.10.10">
    <property type="entry name" value="Trypsin-like serine proteases"/>
    <property type="match status" value="2"/>
</dbReference>
<accession>A0A4W3IA09</accession>
<keyword evidence="1 4" id="KW-0645">Protease</keyword>
<evidence type="ECO:0000256" key="3">
    <source>
        <dbReference type="ARBA" id="ARBA00022825"/>
    </source>
</evidence>
<dbReference type="InterPro" id="IPR050127">
    <property type="entry name" value="Serine_Proteases_S1"/>
</dbReference>
<dbReference type="Pfam" id="PF00089">
    <property type="entry name" value="Trypsin"/>
    <property type="match status" value="2"/>
</dbReference>
<dbReference type="GO" id="GO:0005615">
    <property type="term" value="C:extracellular space"/>
    <property type="evidence" value="ECO:0007669"/>
    <property type="project" value="TreeGrafter"/>
</dbReference>
<reference evidence="6" key="5">
    <citation type="submission" date="2025-09" db="UniProtKB">
        <authorList>
            <consortium name="Ensembl"/>
        </authorList>
    </citation>
    <scope>IDENTIFICATION</scope>
</reference>
<evidence type="ECO:0000256" key="2">
    <source>
        <dbReference type="ARBA" id="ARBA00022801"/>
    </source>
</evidence>